<evidence type="ECO:0000313" key="2">
    <source>
        <dbReference type="Proteomes" id="UP001073122"/>
    </source>
</evidence>
<proteinExistence type="predicted"/>
<reference evidence="1" key="1">
    <citation type="submission" date="2022-10" db="EMBL/GenBank/DDBJ databases">
        <title>Chryseobacterium sp. nov., a novel bacterial species.</title>
        <authorList>
            <person name="Cao Y."/>
        </authorList>
    </citation>
    <scope>NUCLEOTIDE SEQUENCE</scope>
    <source>
        <strain evidence="1">CCTCC AB2015118</strain>
    </source>
</reference>
<evidence type="ECO:0000313" key="1">
    <source>
        <dbReference type="EMBL" id="MCX8523674.1"/>
    </source>
</evidence>
<comment type="caution">
    <text evidence="1">The sequence shown here is derived from an EMBL/GenBank/DDBJ whole genome shotgun (WGS) entry which is preliminary data.</text>
</comment>
<keyword evidence="2" id="KW-1185">Reference proteome</keyword>
<accession>A0ABT3XTG2</accession>
<gene>
    <name evidence="1" type="ORF">OF897_07030</name>
</gene>
<dbReference type="Proteomes" id="UP001073122">
    <property type="component" value="Unassembled WGS sequence"/>
</dbReference>
<organism evidence="1 2">
    <name type="scientific">Chryseobacterium formosus</name>
    <dbReference type="NCBI Taxonomy" id="1537363"/>
    <lineage>
        <taxon>Bacteria</taxon>
        <taxon>Pseudomonadati</taxon>
        <taxon>Bacteroidota</taxon>
        <taxon>Flavobacteriia</taxon>
        <taxon>Flavobacteriales</taxon>
        <taxon>Weeksellaceae</taxon>
        <taxon>Chryseobacterium group</taxon>
        <taxon>Chryseobacterium</taxon>
    </lineage>
</organism>
<dbReference type="RefSeq" id="WP_267264983.1">
    <property type="nucleotide sequence ID" value="NZ_JAOVZW010000008.1"/>
</dbReference>
<dbReference type="EMBL" id="JAOVZW010000008">
    <property type="protein sequence ID" value="MCX8523674.1"/>
    <property type="molecule type" value="Genomic_DNA"/>
</dbReference>
<sequence>MIYEATGYQLFEKYLLKSDENIVDNTVKLSFDKLLDGSESALLEKTKNFGTITFNEESYIWESPYIDFNFNNGKKIKYILTKRK</sequence>
<protein>
    <submittedName>
        <fullName evidence="1">Uncharacterized protein</fullName>
    </submittedName>
</protein>
<name>A0ABT3XTG2_9FLAO</name>